<reference evidence="2" key="1">
    <citation type="journal article" date="2020" name="Phytopathology">
        <title>Genomic acquisitions in emerging populations of Xanthomonas vasicola pv. vasculorum infecting corn in the U.S. and Argentina.</title>
        <authorList>
            <person name="Perez-Quintero A.L."/>
        </authorList>
    </citation>
    <scope>NUCLEOTIDE SEQUENCE [LARGE SCALE GENOMIC DNA]</scope>
    <source>
        <strain evidence="2">Xvh-L</strain>
    </source>
</reference>
<proteinExistence type="predicted"/>
<keyword evidence="2" id="KW-1185">Reference proteome</keyword>
<evidence type="ECO:0000313" key="1">
    <source>
        <dbReference type="EMBL" id="TWQ56416.1"/>
    </source>
</evidence>
<dbReference type="EMBL" id="VOCK01000003">
    <property type="protein sequence ID" value="TWQ56416.1"/>
    <property type="molecule type" value="Genomic_DNA"/>
</dbReference>
<evidence type="ECO:0000313" key="2">
    <source>
        <dbReference type="Proteomes" id="UP000320455"/>
    </source>
</evidence>
<gene>
    <name evidence="1" type="ORF">FQK01_02500</name>
</gene>
<organism evidence="1 2">
    <name type="scientific">Xanthomonas vasicola</name>
    <dbReference type="NCBI Taxonomy" id="56459"/>
    <lineage>
        <taxon>Bacteria</taxon>
        <taxon>Pseudomonadati</taxon>
        <taxon>Pseudomonadota</taxon>
        <taxon>Gammaproteobacteria</taxon>
        <taxon>Lysobacterales</taxon>
        <taxon>Lysobacteraceae</taxon>
        <taxon>Xanthomonas</taxon>
    </lineage>
</organism>
<accession>A0ABD7SEI6</accession>
<dbReference type="Proteomes" id="UP000320455">
    <property type="component" value="Unassembled WGS sequence"/>
</dbReference>
<evidence type="ECO:0008006" key="3">
    <source>
        <dbReference type="Google" id="ProtNLM"/>
    </source>
</evidence>
<comment type="caution">
    <text evidence="1">The sequence shown here is derived from an EMBL/GenBank/DDBJ whole genome shotgun (WGS) entry which is preliminary data.</text>
</comment>
<dbReference type="RefSeq" id="WP_039437258.1">
    <property type="nucleotide sequence ID" value="NZ_CP034649.1"/>
</dbReference>
<sequence length="194" mass="22318">MDHKYVTQSVEGYSHALLASAARSFLERSEDAAEEQPNHFALGAMMMCCFALEAYFNQLGQTLHERQMILHLQDIRDFERKVPDQKFLELIDALDLTLESISLKTVNQFFKFRNRVAHAKPYSREDESTTWKGARPLIPSTDPPWAKQARPIEARRFFEDMEEVISRMNQASLQKIGQDFPLNVFGGGSQVYCP</sequence>
<dbReference type="AlphaFoldDB" id="A0ABD7SEI6"/>
<protein>
    <recommendedName>
        <fullName evidence="3">RiboL-PSP-HEPN domain-containing protein</fullName>
    </recommendedName>
</protein>
<name>A0ABD7SEI6_XANVA</name>